<proteinExistence type="predicted"/>
<evidence type="ECO:0008006" key="3">
    <source>
        <dbReference type="Google" id="ProtNLM"/>
    </source>
</evidence>
<dbReference type="AlphaFoldDB" id="A0A136KGU6"/>
<dbReference type="Proteomes" id="UP000070449">
    <property type="component" value="Unassembled WGS sequence"/>
</dbReference>
<sequence>MRNNAWLSEKMYELWENNFVDVARLNRVVISFGRKSVRQLGCIKWASAETRGLKKILAETPKEAYEDPRISMIIVTGYFKNPEIPDYVVEGTIAHEMCHYFHGFNSPLQQLFDHPHKGGVIRKEMQKRGLGDTYKQANLWLKQNWHRHLKSIRGAR</sequence>
<dbReference type="EMBL" id="JYPD01000024">
    <property type="protein sequence ID" value="KXK08513.1"/>
    <property type="molecule type" value="Genomic_DNA"/>
</dbReference>
<gene>
    <name evidence="1" type="ORF">UZ20_WS6002000772</name>
</gene>
<protein>
    <recommendedName>
        <fullName evidence="3">SprT-like family protein</fullName>
    </recommendedName>
</protein>
<evidence type="ECO:0000313" key="1">
    <source>
        <dbReference type="EMBL" id="KXK08513.1"/>
    </source>
</evidence>
<evidence type="ECO:0000313" key="2">
    <source>
        <dbReference type="Proteomes" id="UP000070449"/>
    </source>
</evidence>
<comment type="caution">
    <text evidence="1">The sequence shown here is derived from an EMBL/GenBank/DDBJ whole genome shotgun (WGS) entry which is preliminary data.</text>
</comment>
<accession>A0A136KGU6</accession>
<reference evidence="1 2" key="1">
    <citation type="submission" date="2015-02" db="EMBL/GenBank/DDBJ databases">
        <title>Improved understanding of the partial-nitritation anammox process through 23 genomes representing the majority of the microbial community.</title>
        <authorList>
            <person name="Speth D.R."/>
            <person name="In T Zandt M."/>
            <person name="Guerrero Cruz S."/>
            <person name="Jetten M.S."/>
            <person name="Dutilh B.E."/>
        </authorList>
    </citation>
    <scope>NUCLEOTIDE SEQUENCE [LARGE SCALE GENOMIC DNA]</scope>
    <source>
        <strain evidence="1">OLB21</strain>
    </source>
</reference>
<name>A0A136KGU6_9BACT</name>
<organism evidence="1 2">
    <name type="scientific">candidate division WS6 bacterium OLB21</name>
    <dbReference type="NCBI Taxonomy" id="1617427"/>
    <lineage>
        <taxon>Bacteria</taxon>
        <taxon>Candidatus Dojkabacteria</taxon>
    </lineage>
</organism>